<evidence type="ECO:0008006" key="7">
    <source>
        <dbReference type="Google" id="ProtNLM"/>
    </source>
</evidence>
<dbReference type="EMBL" id="BMTL01000004">
    <property type="protein sequence ID" value="GGR74713.1"/>
    <property type="molecule type" value="Genomic_DNA"/>
</dbReference>
<dbReference type="RefSeq" id="WP_190148198.1">
    <property type="nucleotide sequence ID" value="NZ_BMTL01000004.1"/>
</dbReference>
<evidence type="ECO:0000256" key="3">
    <source>
        <dbReference type="SAM" id="MobiDB-lite"/>
    </source>
</evidence>
<name>A0A918FSR6_9ACTN</name>
<evidence type="ECO:0000256" key="2">
    <source>
        <dbReference type="ARBA" id="ARBA00023163"/>
    </source>
</evidence>
<dbReference type="InterPro" id="IPR041916">
    <property type="entry name" value="Anti_sigma_zinc_sf"/>
</dbReference>
<feature type="region of interest" description="Disordered" evidence="3">
    <location>
        <begin position="117"/>
        <end position="153"/>
    </location>
</feature>
<feature type="transmembrane region" description="Helical" evidence="4">
    <location>
        <begin position="153"/>
        <end position="172"/>
    </location>
</feature>
<protein>
    <recommendedName>
        <fullName evidence="7">Zinc-finger domain-containing protein</fullName>
    </recommendedName>
</protein>
<evidence type="ECO:0000313" key="5">
    <source>
        <dbReference type="EMBL" id="GGR74713.1"/>
    </source>
</evidence>
<proteinExistence type="predicted"/>
<keyword evidence="6" id="KW-1185">Reference proteome</keyword>
<feature type="region of interest" description="Disordered" evidence="3">
    <location>
        <begin position="176"/>
        <end position="197"/>
    </location>
</feature>
<reference evidence="5" key="2">
    <citation type="submission" date="2020-09" db="EMBL/GenBank/DDBJ databases">
        <authorList>
            <person name="Sun Q."/>
            <person name="Ohkuma M."/>
        </authorList>
    </citation>
    <scope>NUCLEOTIDE SEQUENCE</scope>
    <source>
        <strain evidence="5">JCM 4386</strain>
    </source>
</reference>
<keyword evidence="4" id="KW-0812">Transmembrane</keyword>
<comment type="caution">
    <text evidence="5">The sequence shown here is derived from an EMBL/GenBank/DDBJ whole genome shotgun (WGS) entry which is preliminary data.</text>
</comment>
<evidence type="ECO:0000256" key="1">
    <source>
        <dbReference type="ARBA" id="ARBA00023015"/>
    </source>
</evidence>
<organism evidence="5 6">
    <name type="scientific">Streptomyces humidus</name>
    <dbReference type="NCBI Taxonomy" id="52259"/>
    <lineage>
        <taxon>Bacteria</taxon>
        <taxon>Bacillati</taxon>
        <taxon>Actinomycetota</taxon>
        <taxon>Actinomycetes</taxon>
        <taxon>Kitasatosporales</taxon>
        <taxon>Streptomycetaceae</taxon>
        <taxon>Streptomyces</taxon>
    </lineage>
</organism>
<gene>
    <name evidence="5" type="ORF">GCM10010269_12250</name>
</gene>
<feature type="region of interest" description="Disordered" evidence="3">
    <location>
        <begin position="211"/>
        <end position="238"/>
    </location>
</feature>
<evidence type="ECO:0000313" key="6">
    <source>
        <dbReference type="Proteomes" id="UP000606194"/>
    </source>
</evidence>
<sequence length="308" mass="31975">MTSTADTAGHPDVAEISDLTEGLLSPTRSADVRRHLDACALCADVHASLQEIRGLLGDLPGPPRMPDDVAHRIDAALAAEALLNATVPDGKRAHETAAAITADTNEITDSDAFHVSRETPASADRPSGHARAAASGPGRKDRPNRKRTNRRKAAVLGAVFTAAALGLGSVLMSSLTDGGNPGSAAHQSTTPDTFSASKLENQVTDLLAKTGGSRASSSMGIQGEPDHQTPKTLRQPTIPPCVQKGIGRSEGALATEAGTYQGRDAVLVVLPDAKDSTRVDAYIMDTACVDHPSSGPARVLLTTTYARR</sequence>
<feature type="compositionally biased region" description="Polar residues" evidence="3">
    <location>
        <begin position="185"/>
        <end position="197"/>
    </location>
</feature>
<dbReference type="Proteomes" id="UP000606194">
    <property type="component" value="Unassembled WGS sequence"/>
</dbReference>
<keyword evidence="4" id="KW-1133">Transmembrane helix</keyword>
<dbReference type="Gene3D" id="1.10.10.1320">
    <property type="entry name" value="Anti-sigma factor, zinc-finger domain"/>
    <property type="match status" value="1"/>
</dbReference>
<feature type="compositionally biased region" description="Basic residues" evidence="3">
    <location>
        <begin position="142"/>
        <end position="153"/>
    </location>
</feature>
<keyword evidence="4" id="KW-0472">Membrane</keyword>
<evidence type="ECO:0000256" key="4">
    <source>
        <dbReference type="SAM" id="Phobius"/>
    </source>
</evidence>
<keyword evidence="2" id="KW-0804">Transcription</keyword>
<keyword evidence="1" id="KW-0805">Transcription regulation</keyword>
<dbReference type="AlphaFoldDB" id="A0A918FSR6"/>
<accession>A0A918FSR6</accession>
<reference evidence="5" key="1">
    <citation type="journal article" date="2014" name="Int. J. Syst. Evol. Microbiol.">
        <title>Complete genome sequence of Corynebacterium casei LMG S-19264T (=DSM 44701T), isolated from a smear-ripened cheese.</title>
        <authorList>
            <consortium name="US DOE Joint Genome Institute (JGI-PGF)"/>
            <person name="Walter F."/>
            <person name="Albersmeier A."/>
            <person name="Kalinowski J."/>
            <person name="Ruckert C."/>
        </authorList>
    </citation>
    <scope>NUCLEOTIDE SEQUENCE</scope>
    <source>
        <strain evidence="5">JCM 4386</strain>
    </source>
</reference>